<evidence type="ECO:0000313" key="2">
    <source>
        <dbReference type="EMBL" id="KGR79670.1"/>
    </source>
</evidence>
<dbReference type="OrthoDB" id="2721749at2"/>
<proteinExistence type="predicted"/>
<gene>
    <name evidence="2" type="ORF">CD33_00370</name>
</gene>
<sequence length="65" mass="7170">MKRTLMSLGTIFSIIFGAGFLIRFMRDGDFYIANFVGVCIGIILLMGSLFTKKNNTNDSISIDNG</sequence>
<dbReference type="Proteomes" id="UP000030408">
    <property type="component" value="Unassembled WGS sequence"/>
</dbReference>
<accession>A0A0A3I830</accession>
<protein>
    <submittedName>
        <fullName evidence="2">Uncharacterized protein</fullName>
    </submittedName>
</protein>
<feature type="transmembrane region" description="Helical" evidence="1">
    <location>
        <begin position="31"/>
        <end position="50"/>
    </location>
</feature>
<name>A0A0A3I830_9BACL</name>
<dbReference type="EMBL" id="JPVO01000022">
    <property type="protein sequence ID" value="KGR79670.1"/>
    <property type="molecule type" value="Genomic_DNA"/>
</dbReference>
<keyword evidence="1" id="KW-1133">Transmembrane helix</keyword>
<keyword evidence="1" id="KW-0812">Transmembrane</keyword>
<dbReference type="RefSeq" id="WP_036197043.1">
    <property type="nucleotide sequence ID" value="NZ_AVCY01000034.1"/>
</dbReference>
<keyword evidence="3" id="KW-1185">Reference proteome</keyword>
<evidence type="ECO:0000313" key="3">
    <source>
        <dbReference type="Proteomes" id="UP000030408"/>
    </source>
</evidence>
<dbReference type="STRING" id="1384057.CD33_00370"/>
<evidence type="ECO:0000256" key="1">
    <source>
        <dbReference type="SAM" id="Phobius"/>
    </source>
</evidence>
<reference evidence="2 3" key="1">
    <citation type="submission" date="2014-02" db="EMBL/GenBank/DDBJ databases">
        <title>Draft genome sequence of Lysinibacillus sinduriensis JCM 15800.</title>
        <authorList>
            <person name="Zhang F."/>
            <person name="Wang G."/>
            <person name="Zhang L."/>
        </authorList>
    </citation>
    <scope>NUCLEOTIDE SEQUENCE [LARGE SCALE GENOMIC DNA]</scope>
    <source>
        <strain evidence="2 3">JCM 15800</strain>
    </source>
</reference>
<feature type="transmembrane region" description="Helical" evidence="1">
    <location>
        <begin position="7"/>
        <end position="25"/>
    </location>
</feature>
<dbReference type="AlphaFoldDB" id="A0A0A3I830"/>
<organism evidence="2 3">
    <name type="scientific">Ureibacillus sinduriensis BLB-1 = JCM 15800</name>
    <dbReference type="NCBI Taxonomy" id="1384057"/>
    <lineage>
        <taxon>Bacteria</taxon>
        <taxon>Bacillati</taxon>
        <taxon>Bacillota</taxon>
        <taxon>Bacilli</taxon>
        <taxon>Bacillales</taxon>
        <taxon>Caryophanaceae</taxon>
        <taxon>Ureibacillus</taxon>
    </lineage>
</organism>
<comment type="caution">
    <text evidence="2">The sequence shown here is derived from an EMBL/GenBank/DDBJ whole genome shotgun (WGS) entry which is preliminary data.</text>
</comment>
<keyword evidence="1" id="KW-0472">Membrane</keyword>